<evidence type="ECO:0000313" key="3">
    <source>
        <dbReference type="EMBL" id="KAG2205530.1"/>
    </source>
</evidence>
<evidence type="ECO:0000256" key="2">
    <source>
        <dbReference type="SAM" id="MobiDB-lite"/>
    </source>
</evidence>
<sequence>MSRPIKRVNSSCQEINKFKRPKLTRDYVTPPFCPTLTIDIFPGKRSVPLGYPSGTLLNSSFTAEMIPTEDIPPIEMTPRKEVTPTEELAPTEELTPTEELAPSEELAPTEDNTSIGTTPTDATPVTVKNMSNLVIVEVTENDSSLYEHTNILQEYLNETLEQHKEKMSALLEDYKIQVDSHLSKVRKLMEEIIQEFTPQITTSL</sequence>
<comment type="caution">
    <text evidence="3">The sequence shown here is derived from an EMBL/GenBank/DDBJ whole genome shotgun (WGS) entry which is preliminary data.</text>
</comment>
<feature type="compositionally biased region" description="Polar residues" evidence="2">
    <location>
        <begin position="111"/>
        <end position="122"/>
    </location>
</feature>
<dbReference type="Gene3D" id="1.20.120.20">
    <property type="entry name" value="Apolipoprotein"/>
    <property type="match status" value="1"/>
</dbReference>
<keyword evidence="1" id="KW-0175">Coiled coil</keyword>
<dbReference type="AlphaFoldDB" id="A0A8H7R8B3"/>
<gene>
    <name evidence="3" type="ORF">INT47_005904</name>
</gene>
<protein>
    <submittedName>
        <fullName evidence="3">Uncharacterized protein</fullName>
    </submittedName>
</protein>
<keyword evidence="4" id="KW-1185">Reference proteome</keyword>
<dbReference type="EMBL" id="JAEPRD010000036">
    <property type="protein sequence ID" value="KAG2205530.1"/>
    <property type="molecule type" value="Genomic_DNA"/>
</dbReference>
<evidence type="ECO:0000256" key="1">
    <source>
        <dbReference type="SAM" id="Coils"/>
    </source>
</evidence>
<feature type="region of interest" description="Disordered" evidence="2">
    <location>
        <begin position="74"/>
        <end position="122"/>
    </location>
</feature>
<reference evidence="3" key="1">
    <citation type="submission" date="2020-12" db="EMBL/GenBank/DDBJ databases">
        <title>Metabolic potential, ecology and presence of endohyphal bacteria is reflected in genomic diversity of Mucoromycotina.</title>
        <authorList>
            <person name="Muszewska A."/>
            <person name="Okrasinska A."/>
            <person name="Steczkiewicz K."/>
            <person name="Drgas O."/>
            <person name="Orlowska M."/>
            <person name="Perlinska-Lenart U."/>
            <person name="Aleksandrzak-Piekarczyk T."/>
            <person name="Szatraj K."/>
            <person name="Zielenkiewicz U."/>
            <person name="Pilsyk S."/>
            <person name="Malc E."/>
            <person name="Mieczkowski P."/>
            <person name="Kruszewska J.S."/>
            <person name="Biernat P."/>
            <person name="Pawlowska J."/>
        </authorList>
    </citation>
    <scope>NUCLEOTIDE SEQUENCE</scope>
    <source>
        <strain evidence="3">WA0000017839</strain>
    </source>
</reference>
<proteinExistence type="predicted"/>
<name>A0A8H7R8B3_9FUNG</name>
<evidence type="ECO:0000313" key="4">
    <source>
        <dbReference type="Proteomes" id="UP000603453"/>
    </source>
</evidence>
<dbReference type="SUPFAM" id="SSF47162">
    <property type="entry name" value="Apolipoprotein"/>
    <property type="match status" value="1"/>
</dbReference>
<dbReference type="Proteomes" id="UP000603453">
    <property type="component" value="Unassembled WGS sequence"/>
</dbReference>
<accession>A0A8H7R8B3</accession>
<organism evidence="3 4">
    <name type="scientific">Mucor saturninus</name>
    <dbReference type="NCBI Taxonomy" id="64648"/>
    <lineage>
        <taxon>Eukaryota</taxon>
        <taxon>Fungi</taxon>
        <taxon>Fungi incertae sedis</taxon>
        <taxon>Mucoromycota</taxon>
        <taxon>Mucoromycotina</taxon>
        <taxon>Mucoromycetes</taxon>
        <taxon>Mucorales</taxon>
        <taxon>Mucorineae</taxon>
        <taxon>Mucoraceae</taxon>
        <taxon>Mucor</taxon>
    </lineage>
</organism>
<feature type="coiled-coil region" evidence="1">
    <location>
        <begin position="153"/>
        <end position="191"/>
    </location>
</feature>
<feature type="compositionally biased region" description="Low complexity" evidence="2">
    <location>
        <begin position="85"/>
        <end position="110"/>
    </location>
</feature>